<dbReference type="PROSITE" id="PS00211">
    <property type="entry name" value="ABC_TRANSPORTER_1"/>
    <property type="match status" value="1"/>
</dbReference>
<evidence type="ECO:0000313" key="6">
    <source>
        <dbReference type="EMBL" id="MBK0418667.1"/>
    </source>
</evidence>
<dbReference type="InterPro" id="IPR050093">
    <property type="entry name" value="ABC_SmlMolc_Importer"/>
</dbReference>
<dbReference type="EC" id="7.6.2.9" evidence="4"/>
<dbReference type="SUPFAM" id="SSF52540">
    <property type="entry name" value="P-loop containing nucleoside triphosphate hydrolases"/>
    <property type="match status" value="1"/>
</dbReference>
<dbReference type="GO" id="GO:0005524">
    <property type="term" value="F:ATP binding"/>
    <property type="evidence" value="ECO:0007669"/>
    <property type="project" value="UniProtKB-KW"/>
</dbReference>
<name>A0A934UV79_9MICO</name>
<dbReference type="SMART" id="SM00382">
    <property type="entry name" value="AAA"/>
    <property type="match status" value="1"/>
</dbReference>
<keyword evidence="1" id="KW-0813">Transport</keyword>
<feature type="domain" description="ABC transporter" evidence="5">
    <location>
        <begin position="14"/>
        <end position="244"/>
    </location>
</feature>
<dbReference type="RefSeq" id="WP_200114841.1">
    <property type="nucleotide sequence ID" value="NZ_JAEHOH010000008.1"/>
</dbReference>
<dbReference type="Gene3D" id="2.40.50.100">
    <property type="match status" value="1"/>
</dbReference>
<organism evidence="6 7">
    <name type="scientific">Leucobacter chromiisoli</name>
    <dbReference type="NCBI Taxonomy" id="2796471"/>
    <lineage>
        <taxon>Bacteria</taxon>
        <taxon>Bacillati</taxon>
        <taxon>Actinomycetota</taxon>
        <taxon>Actinomycetes</taxon>
        <taxon>Micrococcales</taxon>
        <taxon>Microbacteriaceae</taxon>
        <taxon>Leucobacter</taxon>
    </lineage>
</organism>
<dbReference type="InterPro" id="IPR027417">
    <property type="entry name" value="P-loop_NTPase"/>
</dbReference>
<evidence type="ECO:0000256" key="4">
    <source>
        <dbReference type="ARBA" id="ARBA00066388"/>
    </source>
</evidence>
<keyword evidence="7" id="KW-1185">Reference proteome</keyword>
<proteinExistence type="predicted"/>
<dbReference type="Gene3D" id="3.40.50.300">
    <property type="entry name" value="P-loop containing nucleotide triphosphate hydrolases"/>
    <property type="match status" value="1"/>
</dbReference>
<reference evidence="6" key="1">
    <citation type="submission" date="2020-12" db="EMBL/GenBank/DDBJ databases">
        <title>Leucobacter sp. CAS1, isolated from Chromium sludge.</title>
        <authorList>
            <person name="Xu Z."/>
        </authorList>
    </citation>
    <scope>NUCLEOTIDE SEQUENCE</scope>
    <source>
        <strain evidence="6">CSA1</strain>
    </source>
</reference>
<sequence>MTDTRTPHAEAHSLELTDLLKVYGDKTVLRSIDLDVRPGEFVSLLGPSGCGKSTALKIIGGFERATSGTVHIGGVDMTRTPAKDRGTGIVFQQYSLFPHITAAQNIEFGLKVRRIGKAERAARVEELLAMVGLEEHGGKYPHQLSGGQQQRVALARALAVAPRILLLDEPLSALDAKVRERLREEIVRIHRDRGTTTIMVTHDQEEALAMADRVAVMHEGEIVQFDTPHEIYANPEPDFVAGFIGVMNRLVPEQVTGTSVRIFGEILSRDAVTIDAGGVLLMRPEDLEIEARTDGRDLVTDLTLRGGVTSATVLLEDLAQSVRVDISTGRATELSTGDRVRVSVARRFVAEDAVEVRIGDAGGRIA</sequence>
<dbReference type="PANTHER" id="PTHR42781:SF4">
    <property type="entry name" value="SPERMIDINE_PUTRESCINE IMPORT ATP-BINDING PROTEIN POTA"/>
    <property type="match status" value="1"/>
</dbReference>
<evidence type="ECO:0000256" key="2">
    <source>
        <dbReference type="ARBA" id="ARBA00022741"/>
    </source>
</evidence>
<evidence type="ECO:0000256" key="3">
    <source>
        <dbReference type="ARBA" id="ARBA00022840"/>
    </source>
</evidence>
<dbReference type="InterPro" id="IPR017871">
    <property type="entry name" value="ABC_transporter-like_CS"/>
</dbReference>
<evidence type="ECO:0000259" key="5">
    <source>
        <dbReference type="PROSITE" id="PS50893"/>
    </source>
</evidence>
<evidence type="ECO:0000313" key="7">
    <source>
        <dbReference type="Proteomes" id="UP000608530"/>
    </source>
</evidence>
<dbReference type="EMBL" id="JAEHOH010000008">
    <property type="protein sequence ID" value="MBK0418667.1"/>
    <property type="molecule type" value="Genomic_DNA"/>
</dbReference>
<dbReference type="GO" id="GO:0015418">
    <property type="term" value="F:ABC-type quaternary ammonium compound transporting activity"/>
    <property type="evidence" value="ECO:0007669"/>
    <property type="project" value="UniProtKB-EC"/>
</dbReference>
<keyword evidence="3 6" id="KW-0067">ATP-binding</keyword>
<protein>
    <recommendedName>
        <fullName evidence="4">ABC-type quaternary amine transporter</fullName>
        <ecNumber evidence="4">7.6.2.9</ecNumber>
    </recommendedName>
</protein>
<dbReference type="PROSITE" id="PS50893">
    <property type="entry name" value="ABC_TRANSPORTER_2"/>
    <property type="match status" value="1"/>
</dbReference>
<accession>A0A934UV79</accession>
<gene>
    <name evidence="6" type="ORF">JD276_06415</name>
</gene>
<dbReference type="PANTHER" id="PTHR42781">
    <property type="entry name" value="SPERMIDINE/PUTRESCINE IMPORT ATP-BINDING PROTEIN POTA"/>
    <property type="match status" value="1"/>
</dbReference>
<dbReference type="AlphaFoldDB" id="A0A934UV79"/>
<dbReference type="FunFam" id="3.40.50.300:FF:000425">
    <property type="entry name" value="Probable ABC transporter, ATP-binding subunit"/>
    <property type="match status" value="1"/>
</dbReference>
<keyword evidence="2" id="KW-0547">Nucleotide-binding</keyword>
<evidence type="ECO:0000256" key="1">
    <source>
        <dbReference type="ARBA" id="ARBA00022448"/>
    </source>
</evidence>
<dbReference type="Proteomes" id="UP000608530">
    <property type="component" value="Unassembled WGS sequence"/>
</dbReference>
<dbReference type="GO" id="GO:0016887">
    <property type="term" value="F:ATP hydrolysis activity"/>
    <property type="evidence" value="ECO:0007669"/>
    <property type="project" value="InterPro"/>
</dbReference>
<dbReference type="InterPro" id="IPR003439">
    <property type="entry name" value="ABC_transporter-like_ATP-bd"/>
</dbReference>
<dbReference type="Pfam" id="PF00005">
    <property type="entry name" value="ABC_tran"/>
    <property type="match status" value="1"/>
</dbReference>
<dbReference type="InterPro" id="IPR003593">
    <property type="entry name" value="AAA+_ATPase"/>
</dbReference>
<comment type="caution">
    <text evidence="6">The sequence shown here is derived from an EMBL/GenBank/DDBJ whole genome shotgun (WGS) entry which is preliminary data.</text>
</comment>